<reference evidence="3 4" key="1">
    <citation type="submission" date="2019-09" db="EMBL/GenBank/DDBJ databases">
        <title>Bird 10,000 Genomes (B10K) Project - Family phase.</title>
        <authorList>
            <person name="Zhang G."/>
        </authorList>
    </citation>
    <scope>NUCLEOTIDE SEQUENCE [LARGE SCALE GENOMIC DNA]</scope>
    <source>
        <strain evidence="3">OUT-0019</strain>
        <tissue evidence="3">Blood</tissue>
    </source>
</reference>
<feature type="non-terminal residue" evidence="3">
    <location>
        <position position="208"/>
    </location>
</feature>
<keyword evidence="4" id="KW-1185">Reference proteome</keyword>
<evidence type="ECO:0000256" key="2">
    <source>
        <dbReference type="SAM" id="Phobius"/>
    </source>
</evidence>
<accession>A0A7L3ULM1</accession>
<evidence type="ECO:0000313" key="4">
    <source>
        <dbReference type="Proteomes" id="UP000535478"/>
    </source>
</evidence>
<organism evidence="3 4">
    <name type="scientific">Uria aalge</name>
    <name type="common">Common mure</name>
    <name type="synonym">Colymbus aalge</name>
    <dbReference type="NCBI Taxonomy" id="13746"/>
    <lineage>
        <taxon>Eukaryota</taxon>
        <taxon>Metazoa</taxon>
        <taxon>Chordata</taxon>
        <taxon>Craniata</taxon>
        <taxon>Vertebrata</taxon>
        <taxon>Euteleostomi</taxon>
        <taxon>Archelosauria</taxon>
        <taxon>Archosauria</taxon>
        <taxon>Dinosauria</taxon>
        <taxon>Saurischia</taxon>
        <taxon>Theropoda</taxon>
        <taxon>Coelurosauria</taxon>
        <taxon>Aves</taxon>
        <taxon>Neognathae</taxon>
        <taxon>Neoaves</taxon>
        <taxon>Charadriiformes</taxon>
        <taxon>Alcidae</taxon>
        <taxon>Uria</taxon>
    </lineage>
</organism>
<comment type="caution">
    <text evidence="3">The sequence shown here is derived from an EMBL/GenBank/DDBJ whole genome shotgun (WGS) entry which is preliminary data.</text>
</comment>
<keyword evidence="2" id="KW-0472">Membrane</keyword>
<dbReference type="EMBL" id="VZUE01001210">
    <property type="protein sequence ID" value="NXV53008.1"/>
    <property type="molecule type" value="Genomic_DNA"/>
</dbReference>
<protein>
    <submittedName>
        <fullName evidence="3">ABCA1 protein</fullName>
    </submittedName>
</protein>
<dbReference type="Proteomes" id="UP000535478">
    <property type="component" value="Unassembled WGS sequence"/>
</dbReference>
<sequence length="208" mass="23771">MAVGTQLRLLLWKNFTYRRRQRIQLAIEILWPLFLFFILISVRQSHPPFQQHECHFPNKALPSAGTLPWLQGIICNMNNPCFRHPTAGEAPGVVGNFEGSILSRLLTEARQVLLRTNRQRLLRSFSQLLPVLRRLQGIGARQRGEHWGWGVWGKRDPPPADPSSPPARPVRDYLKGNETFSRFLRTNTSLPPALVDELMGAQLSPRIV</sequence>
<feature type="transmembrane region" description="Helical" evidence="2">
    <location>
        <begin position="23"/>
        <end position="42"/>
    </location>
</feature>
<evidence type="ECO:0000256" key="1">
    <source>
        <dbReference type="SAM" id="MobiDB-lite"/>
    </source>
</evidence>
<feature type="region of interest" description="Disordered" evidence="1">
    <location>
        <begin position="150"/>
        <end position="171"/>
    </location>
</feature>
<gene>
    <name evidence="3" type="primary">Abca1_1</name>
    <name evidence="3" type="ORF">URIAAL_R14386</name>
</gene>
<name>A0A7L3ULM1_URIAL</name>
<evidence type="ECO:0000313" key="3">
    <source>
        <dbReference type="EMBL" id="NXV53008.1"/>
    </source>
</evidence>
<feature type="non-terminal residue" evidence="3">
    <location>
        <position position="1"/>
    </location>
</feature>
<keyword evidence="2" id="KW-1133">Transmembrane helix</keyword>
<feature type="compositionally biased region" description="Pro residues" evidence="1">
    <location>
        <begin position="159"/>
        <end position="168"/>
    </location>
</feature>
<dbReference type="AlphaFoldDB" id="A0A7L3ULM1"/>
<keyword evidence="2" id="KW-0812">Transmembrane</keyword>
<proteinExistence type="predicted"/>